<dbReference type="InterPro" id="IPR003779">
    <property type="entry name" value="CMD-like"/>
</dbReference>
<dbReference type="Pfam" id="PF02627">
    <property type="entry name" value="CMD"/>
    <property type="match status" value="1"/>
</dbReference>
<dbReference type="Gene3D" id="1.20.1290.10">
    <property type="entry name" value="AhpD-like"/>
    <property type="match status" value="1"/>
</dbReference>
<dbReference type="Proteomes" id="UP000569092">
    <property type="component" value="Unassembled WGS sequence"/>
</dbReference>
<evidence type="ECO:0000259" key="1">
    <source>
        <dbReference type="Pfam" id="PF02627"/>
    </source>
</evidence>
<reference evidence="2 3" key="1">
    <citation type="submission" date="2020-08" db="EMBL/GenBank/DDBJ databases">
        <title>Genomic Encyclopedia of Type Strains, Phase IV (KMG-V): Genome sequencing to study the core and pangenomes of soil and plant-associated prokaryotes.</title>
        <authorList>
            <person name="Whitman W."/>
        </authorList>
    </citation>
    <scope>NUCLEOTIDE SEQUENCE [LARGE SCALE GENOMIC DNA]</scope>
    <source>
        <strain evidence="2 3">M8US30</strain>
    </source>
</reference>
<dbReference type="PANTHER" id="PTHR33930">
    <property type="entry name" value="ALKYL HYDROPEROXIDE REDUCTASE AHPD"/>
    <property type="match status" value="1"/>
</dbReference>
<name>A0A7W8JA34_9BACT</name>
<accession>A0A7W8JA34</accession>
<feature type="domain" description="Carboxymuconolactone decarboxylase-like" evidence="1">
    <location>
        <begin position="30"/>
        <end position="108"/>
    </location>
</feature>
<dbReference type="SUPFAM" id="SSF69118">
    <property type="entry name" value="AhpD-like"/>
    <property type="match status" value="1"/>
</dbReference>
<gene>
    <name evidence="2" type="ORF">HDF10_003438</name>
</gene>
<dbReference type="PANTHER" id="PTHR33930:SF2">
    <property type="entry name" value="BLR3452 PROTEIN"/>
    <property type="match status" value="1"/>
</dbReference>
<comment type="caution">
    <text evidence="2">The sequence shown here is derived from an EMBL/GenBank/DDBJ whole genome shotgun (WGS) entry which is preliminary data.</text>
</comment>
<dbReference type="InterPro" id="IPR004675">
    <property type="entry name" value="AhpD_core"/>
</dbReference>
<sequence>MRYLTRNGRDAMYDMANLKKLSALAEGASEATKAFWAFDKAAMKDGVVPKKYKELIAVAVALTTQCPYCLELHRAGAVTAGATPEELAETALVAAALRAGAAITHATHLMGGEKG</sequence>
<dbReference type="EMBL" id="JACHDZ010000006">
    <property type="protein sequence ID" value="MBB5345444.1"/>
    <property type="molecule type" value="Genomic_DNA"/>
</dbReference>
<dbReference type="NCBIfam" id="TIGR00778">
    <property type="entry name" value="ahpD_dom"/>
    <property type="match status" value="1"/>
</dbReference>
<protein>
    <submittedName>
        <fullName evidence="2">AhpD family alkylhydroperoxidase</fullName>
    </submittedName>
</protein>
<evidence type="ECO:0000313" key="3">
    <source>
        <dbReference type="Proteomes" id="UP000569092"/>
    </source>
</evidence>
<dbReference type="GO" id="GO:0051920">
    <property type="term" value="F:peroxiredoxin activity"/>
    <property type="evidence" value="ECO:0007669"/>
    <property type="project" value="InterPro"/>
</dbReference>
<organism evidence="2 3">
    <name type="scientific">Tunturiibacter lichenicola</name>
    <dbReference type="NCBI Taxonomy" id="2051959"/>
    <lineage>
        <taxon>Bacteria</taxon>
        <taxon>Pseudomonadati</taxon>
        <taxon>Acidobacteriota</taxon>
        <taxon>Terriglobia</taxon>
        <taxon>Terriglobales</taxon>
        <taxon>Acidobacteriaceae</taxon>
        <taxon>Tunturiibacter</taxon>
    </lineage>
</organism>
<dbReference type="AlphaFoldDB" id="A0A7W8JA34"/>
<dbReference type="InterPro" id="IPR029032">
    <property type="entry name" value="AhpD-like"/>
</dbReference>
<evidence type="ECO:0000313" key="2">
    <source>
        <dbReference type="EMBL" id="MBB5345444.1"/>
    </source>
</evidence>
<proteinExistence type="predicted"/>